<feature type="transmembrane region" description="Helical" evidence="7">
    <location>
        <begin position="275"/>
        <end position="295"/>
    </location>
</feature>
<dbReference type="PANTHER" id="PTHR10414:SF37">
    <property type="entry name" value="BB IN A BOXCAR, ISOFORM C"/>
    <property type="match status" value="1"/>
</dbReference>
<feature type="transmembrane region" description="Helical" evidence="7">
    <location>
        <begin position="341"/>
        <end position="361"/>
    </location>
</feature>
<protein>
    <submittedName>
        <fullName evidence="8">Cholinephosphotransferase</fullName>
    </submittedName>
</protein>
<dbReference type="InterPro" id="IPR043130">
    <property type="entry name" value="CDP-OH_PTrfase_TM_dom"/>
</dbReference>
<comment type="similarity">
    <text evidence="2 5">Belongs to the CDP-alcohol phosphatidyltransferase class-I family.</text>
</comment>
<dbReference type="STRING" id="106004.A0A1Y2ELH0"/>
<accession>A0A1Y2ELH0</accession>
<keyword evidence="3 5" id="KW-0808">Transferase</keyword>
<feature type="transmembrane region" description="Helical" evidence="7">
    <location>
        <begin position="411"/>
        <end position="430"/>
    </location>
</feature>
<name>A0A1Y2ELH0_9BASI</name>
<keyword evidence="7" id="KW-1133">Transmembrane helix</keyword>
<feature type="region of interest" description="Disordered" evidence="6">
    <location>
        <begin position="450"/>
        <end position="486"/>
    </location>
</feature>
<comment type="subcellular location">
    <subcellularLocation>
        <location evidence="1">Membrane</location>
    </subcellularLocation>
</comment>
<gene>
    <name evidence="8" type="ORF">BCR35DRAFT_307681</name>
</gene>
<dbReference type="GO" id="GO:0008654">
    <property type="term" value="P:phospholipid biosynthetic process"/>
    <property type="evidence" value="ECO:0007669"/>
    <property type="project" value="InterPro"/>
</dbReference>
<dbReference type="FunCoup" id="A0A1Y2ELH0">
    <property type="interactions" value="280"/>
</dbReference>
<dbReference type="GO" id="GO:0016020">
    <property type="term" value="C:membrane"/>
    <property type="evidence" value="ECO:0007669"/>
    <property type="project" value="UniProtKB-SubCell"/>
</dbReference>
<comment type="caution">
    <text evidence="8">The sequence shown here is derived from an EMBL/GenBank/DDBJ whole genome shotgun (WGS) entry which is preliminary data.</text>
</comment>
<keyword evidence="9" id="KW-1185">Reference proteome</keyword>
<dbReference type="Pfam" id="PF01066">
    <property type="entry name" value="CDP-OH_P_transf"/>
    <property type="match status" value="1"/>
</dbReference>
<dbReference type="InterPro" id="IPR014472">
    <property type="entry name" value="CHOPT"/>
</dbReference>
<dbReference type="PANTHER" id="PTHR10414">
    <property type="entry name" value="ETHANOLAMINEPHOSPHOTRANSFERASE"/>
    <property type="match status" value="1"/>
</dbReference>
<proteinExistence type="inferred from homology"/>
<dbReference type="PROSITE" id="PS00379">
    <property type="entry name" value="CDP_ALCOHOL_P_TRANSF"/>
    <property type="match status" value="1"/>
</dbReference>
<dbReference type="InParanoid" id="A0A1Y2ELH0"/>
<evidence type="ECO:0000256" key="1">
    <source>
        <dbReference type="ARBA" id="ARBA00004370"/>
    </source>
</evidence>
<evidence type="ECO:0000256" key="3">
    <source>
        <dbReference type="ARBA" id="ARBA00022679"/>
    </source>
</evidence>
<dbReference type="AlphaFoldDB" id="A0A1Y2ELH0"/>
<dbReference type="EMBL" id="MCGR01000052">
    <property type="protein sequence ID" value="ORY72402.1"/>
    <property type="molecule type" value="Genomic_DNA"/>
</dbReference>
<organism evidence="8 9">
    <name type="scientific">Leucosporidium creatinivorum</name>
    <dbReference type="NCBI Taxonomy" id="106004"/>
    <lineage>
        <taxon>Eukaryota</taxon>
        <taxon>Fungi</taxon>
        <taxon>Dikarya</taxon>
        <taxon>Basidiomycota</taxon>
        <taxon>Pucciniomycotina</taxon>
        <taxon>Microbotryomycetes</taxon>
        <taxon>Leucosporidiales</taxon>
        <taxon>Leucosporidium</taxon>
    </lineage>
</organism>
<dbReference type="InterPro" id="IPR048254">
    <property type="entry name" value="CDP_ALCOHOL_P_TRANSF_CS"/>
</dbReference>
<evidence type="ECO:0000256" key="5">
    <source>
        <dbReference type="RuleBase" id="RU003750"/>
    </source>
</evidence>
<dbReference type="Proteomes" id="UP000193467">
    <property type="component" value="Unassembled WGS sequence"/>
</dbReference>
<dbReference type="Gene3D" id="1.20.120.1760">
    <property type="match status" value="1"/>
</dbReference>
<evidence type="ECO:0000256" key="7">
    <source>
        <dbReference type="SAM" id="Phobius"/>
    </source>
</evidence>
<dbReference type="InterPro" id="IPR000462">
    <property type="entry name" value="CDP-OH_P_trans"/>
</dbReference>
<dbReference type="OrthoDB" id="196717at2759"/>
<evidence type="ECO:0000313" key="8">
    <source>
        <dbReference type="EMBL" id="ORY72402.1"/>
    </source>
</evidence>
<evidence type="ECO:0000256" key="6">
    <source>
        <dbReference type="SAM" id="MobiDB-lite"/>
    </source>
</evidence>
<keyword evidence="7" id="KW-0812">Transmembrane</keyword>
<feature type="transmembrane region" description="Helical" evidence="7">
    <location>
        <begin position="216"/>
        <end position="237"/>
    </location>
</feature>
<dbReference type="GO" id="GO:0016780">
    <property type="term" value="F:phosphotransferase activity, for other substituted phosphate groups"/>
    <property type="evidence" value="ECO:0007669"/>
    <property type="project" value="InterPro"/>
</dbReference>
<evidence type="ECO:0000256" key="4">
    <source>
        <dbReference type="ARBA" id="ARBA00023136"/>
    </source>
</evidence>
<keyword evidence="4 7" id="KW-0472">Membrane</keyword>
<reference evidence="8 9" key="1">
    <citation type="submission" date="2016-07" db="EMBL/GenBank/DDBJ databases">
        <title>Pervasive Adenine N6-methylation of Active Genes in Fungi.</title>
        <authorList>
            <consortium name="DOE Joint Genome Institute"/>
            <person name="Mondo S.J."/>
            <person name="Dannebaum R.O."/>
            <person name="Kuo R.C."/>
            <person name="Labutti K."/>
            <person name="Haridas S."/>
            <person name="Kuo A."/>
            <person name="Salamov A."/>
            <person name="Ahrendt S.R."/>
            <person name="Lipzen A."/>
            <person name="Sullivan W."/>
            <person name="Andreopoulos W.B."/>
            <person name="Clum A."/>
            <person name="Lindquist E."/>
            <person name="Daum C."/>
            <person name="Ramamoorthy G.K."/>
            <person name="Gryganskyi A."/>
            <person name="Culley D."/>
            <person name="Magnuson J.K."/>
            <person name="James T.Y."/>
            <person name="O'Malley M.A."/>
            <person name="Stajich J.E."/>
            <person name="Spatafora J.W."/>
            <person name="Visel A."/>
            <person name="Grigoriev I.V."/>
        </authorList>
    </citation>
    <scope>NUCLEOTIDE SEQUENCE [LARGE SCALE GENOMIC DNA]</scope>
    <source>
        <strain evidence="8 9">62-1032</strain>
    </source>
</reference>
<evidence type="ECO:0000256" key="2">
    <source>
        <dbReference type="ARBA" id="ARBA00010441"/>
    </source>
</evidence>
<sequence>MGIYIPHSKRSRLLKYKYSSTDKSLTSKYILNPYWNWLVTLFPLNMAPNAITLLGLSLVFTNFLTLLYYNPTLACGPKPPHVSLGGTWDPLFKPSSLAGKVDFRGWLQWLGLSAKGGTEIGGECAPRWLFFTFAAGLFMYQSLDAIDGKQARRTGTSGPLGELFDHGCDAINTTLGVILTAAALNLGLDWWTVVSLVATTANFYLTTWEEFHTGTLFLSAFSGPVEGILLVVGLFAVTGFVGPSYWDQGILTATGLISIVPSSLPIKDLPINECFLVFSAVGLFFNIASSTKNVYHTLPPSTRNLFSLLKPLSRLLPYTLHTTAMVLWLSAYPGEVLHTTLLLPFLAFWGVAFAHHVQLLILSHLTASPFPAWWKHPLLILSMLGAADANLKRVGLQSVVQTSPQAIKWTVVGAFGLAIAVYAHFVWEVIGDICDFYQMNCLTIKHRKASDGRSPAEIAKARKEANGGVTSASSSEEETPVQKKRK</sequence>
<evidence type="ECO:0000313" key="9">
    <source>
        <dbReference type="Proteomes" id="UP000193467"/>
    </source>
</evidence>